<dbReference type="InterPro" id="IPR036563">
    <property type="entry name" value="MoaE_sf"/>
</dbReference>
<dbReference type="GO" id="GO:0006777">
    <property type="term" value="P:Mo-molybdopterin cofactor biosynthetic process"/>
    <property type="evidence" value="ECO:0007669"/>
    <property type="project" value="InterPro"/>
</dbReference>
<sequence length="178" mass="20553">MALSILSRPSDLSRKRKSFSIFMLKIYIMQSLSFSFTHEEIDISYHINKVNDTSCGGVSMFLGTVRDNFQGRSVLYLDYTAYEKMARKEVEKIMQEVVVEWPKVKHVSIEHRLGQVKIGKASVIIVCSSSDRQSCQQAVSYIIEGLKSRVTIWKKEFGEDWAEWKANLEWNPASFLKN</sequence>
<gene>
    <name evidence="1" type="ORF">SteCoe_18097</name>
</gene>
<dbReference type="OrthoDB" id="406942at2759"/>
<dbReference type="SUPFAM" id="SSF54690">
    <property type="entry name" value="Molybdopterin synthase subunit MoaE"/>
    <property type="match status" value="1"/>
</dbReference>
<dbReference type="Proteomes" id="UP000187209">
    <property type="component" value="Unassembled WGS sequence"/>
</dbReference>
<evidence type="ECO:0000313" key="2">
    <source>
        <dbReference type="Proteomes" id="UP000187209"/>
    </source>
</evidence>
<reference evidence="1 2" key="1">
    <citation type="submission" date="2016-11" db="EMBL/GenBank/DDBJ databases">
        <title>The macronuclear genome of Stentor coeruleus: a giant cell with tiny introns.</title>
        <authorList>
            <person name="Slabodnick M."/>
            <person name="Ruby J.G."/>
            <person name="Reiff S.B."/>
            <person name="Swart E.C."/>
            <person name="Gosai S."/>
            <person name="Prabakaran S."/>
            <person name="Witkowska E."/>
            <person name="Larue G.E."/>
            <person name="Fisher S."/>
            <person name="Freeman R.M."/>
            <person name="Gunawardena J."/>
            <person name="Chu W."/>
            <person name="Stover N.A."/>
            <person name="Gregory B.D."/>
            <person name="Nowacki M."/>
            <person name="Derisi J."/>
            <person name="Roy S.W."/>
            <person name="Marshall W.F."/>
            <person name="Sood P."/>
        </authorList>
    </citation>
    <scope>NUCLEOTIDE SEQUENCE [LARGE SCALE GENOMIC DNA]</scope>
    <source>
        <strain evidence="1">WM001</strain>
    </source>
</reference>
<dbReference type="InterPro" id="IPR003448">
    <property type="entry name" value="Mopterin_biosynth_MoaE"/>
</dbReference>
<proteinExistence type="predicted"/>
<protein>
    <recommendedName>
        <fullName evidence="3">Molybdopterin synthase catalytic subunit</fullName>
    </recommendedName>
</protein>
<keyword evidence="2" id="KW-1185">Reference proteome</keyword>
<evidence type="ECO:0008006" key="3">
    <source>
        <dbReference type="Google" id="ProtNLM"/>
    </source>
</evidence>
<dbReference type="Gene3D" id="3.90.1170.40">
    <property type="entry name" value="Molybdopterin biosynthesis MoaE subunit"/>
    <property type="match status" value="1"/>
</dbReference>
<dbReference type="EMBL" id="MPUH01000381">
    <property type="protein sequence ID" value="OMJ81423.1"/>
    <property type="molecule type" value="Genomic_DNA"/>
</dbReference>
<dbReference type="PANTHER" id="PTHR23404">
    <property type="entry name" value="MOLYBDOPTERIN SYNTHASE RELATED"/>
    <property type="match status" value="1"/>
</dbReference>
<comment type="caution">
    <text evidence="1">The sequence shown here is derived from an EMBL/GenBank/DDBJ whole genome shotgun (WGS) entry which is preliminary data.</text>
</comment>
<dbReference type="CDD" id="cd00756">
    <property type="entry name" value="MoaE"/>
    <property type="match status" value="1"/>
</dbReference>
<evidence type="ECO:0000313" key="1">
    <source>
        <dbReference type="EMBL" id="OMJ81423.1"/>
    </source>
</evidence>
<organism evidence="1 2">
    <name type="scientific">Stentor coeruleus</name>
    <dbReference type="NCBI Taxonomy" id="5963"/>
    <lineage>
        <taxon>Eukaryota</taxon>
        <taxon>Sar</taxon>
        <taxon>Alveolata</taxon>
        <taxon>Ciliophora</taxon>
        <taxon>Postciliodesmatophora</taxon>
        <taxon>Heterotrichea</taxon>
        <taxon>Heterotrichida</taxon>
        <taxon>Stentoridae</taxon>
        <taxon>Stentor</taxon>
    </lineage>
</organism>
<dbReference type="Pfam" id="PF02391">
    <property type="entry name" value="MoaE"/>
    <property type="match status" value="1"/>
</dbReference>
<accession>A0A1R2BX90</accession>
<name>A0A1R2BX90_9CILI</name>
<dbReference type="AlphaFoldDB" id="A0A1R2BX90"/>